<name>A0ABW2KUY7_9PROT</name>
<dbReference type="EC" id="3.5.1.44" evidence="5"/>
<evidence type="ECO:0000259" key="10">
    <source>
        <dbReference type="PROSITE" id="PS50122"/>
    </source>
</evidence>
<dbReference type="SUPFAM" id="SSF52172">
    <property type="entry name" value="CheY-like"/>
    <property type="match status" value="1"/>
</dbReference>
<evidence type="ECO:0000256" key="7">
    <source>
        <dbReference type="PROSITE-ProRule" id="PRU00169"/>
    </source>
</evidence>
<evidence type="ECO:0000256" key="1">
    <source>
        <dbReference type="ARBA" id="ARBA00022490"/>
    </source>
</evidence>
<dbReference type="SMART" id="SM00448">
    <property type="entry name" value="REC"/>
    <property type="match status" value="1"/>
</dbReference>
<dbReference type="PROSITE" id="PS50122">
    <property type="entry name" value="CHEB"/>
    <property type="match status" value="1"/>
</dbReference>
<dbReference type="Gene3D" id="3.40.50.2300">
    <property type="match status" value="1"/>
</dbReference>
<evidence type="ECO:0000256" key="3">
    <source>
        <dbReference type="ARBA" id="ARBA00022801"/>
    </source>
</evidence>
<comment type="domain">
    <text evidence="5">Contains a C-terminal catalytic domain, and an N-terminal region which modulates catalytic activity.</text>
</comment>
<reference evidence="12" key="1">
    <citation type="journal article" date="2019" name="Int. J. Syst. Evol. Microbiol.">
        <title>The Global Catalogue of Microorganisms (GCM) 10K type strain sequencing project: providing services to taxonomists for standard genome sequencing and annotation.</title>
        <authorList>
            <consortium name="The Broad Institute Genomics Platform"/>
            <consortium name="The Broad Institute Genome Sequencing Center for Infectious Disease"/>
            <person name="Wu L."/>
            <person name="Ma J."/>
        </authorList>
    </citation>
    <scope>NUCLEOTIDE SEQUENCE [LARGE SCALE GENOMIC DNA]</scope>
    <source>
        <strain evidence="12">CGMCC 1.16275</strain>
    </source>
</reference>
<evidence type="ECO:0000313" key="11">
    <source>
        <dbReference type="EMBL" id="MFC7333249.1"/>
    </source>
</evidence>
<dbReference type="EC" id="3.1.1.61" evidence="5"/>
<dbReference type="InterPro" id="IPR000673">
    <property type="entry name" value="Sig_transdc_resp-reg_Me-estase"/>
</dbReference>
<feature type="domain" description="CheB-type methylesterase" evidence="10">
    <location>
        <begin position="200"/>
        <end position="385"/>
    </location>
</feature>
<comment type="similarity">
    <text evidence="5">Belongs to the CheB family.</text>
</comment>
<dbReference type="GO" id="GO:0008984">
    <property type="term" value="F:protein-glutamate methylesterase activity"/>
    <property type="evidence" value="ECO:0007669"/>
    <property type="project" value="UniProtKB-EC"/>
</dbReference>
<dbReference type="Proteomes" id="UP001596456">
    <property type="component" value="Unassembled WGS sequence"/>
</dbReference>
<comment type="PTM">
    <text evidence="5">Phosphorylated by CheA. Phosphorylation of the N-terminal regulatory domain activates the methylesterase activity.</text>
</comment>
<evidence type="ECO:0000256" key="2">
    <source>
        <dbReference type="ARBA" id="ARBA00022500"/>
    </source>
</evidence>
<organism evidence="11 12">
    <name type="scientific">Rhodocista pekingensis</name>
    <dbReference type="NCBI Taxonomy" id="201185"/>
    <lineage>
        <taxon>Bacteria</taxon>
        <taxon>Pseudomonadati</taxon>
        <taxon>Pseudomonadota</taxon>
        <taxon>Alphaproteobacteria</taxon>
        <taxon>Rhodospirillales</taxon>
        <taxon>Azospirillaceae</taxon>
        <taxon>Rhodocista</taxon>
    </lineage>
</organism>
<evidence type="ECO:0000256" key="4">
    <source>
        <dbReference type="ARBA" id="ARBA00048267"/>
    </source>
</evidence>
<dbReference type="InterPro" id="IPR001789">
    <property type="entry name" value="Sig_transdc_resp-reg_receiver"/>
</dbReference>
<dbReference type="InterPro" id="IPR008248">
    <property type="entry name" value="CheB-like"/>
</dbReference>
<dbReference type="NCBIfam" id="NF001965">
    <property type="entry name" value="PRK00742.1"/>
    <property type="match status" value="1"/>
</dbReference>
<dbReference type="InterPro" id="IPR011006">
    <property type="entry name" value="CheY-like_superfamily"/>
</dbReference>
<sequence length="397" mass="41339">MNDSPGRSAVSGPSGGSDPFRVMVVDDSAVIRGLITRALESDPEIKVVASVANGQMAINTLSRQPIDVIVLDIEMPVLDGLSALPHLLQADPNVKIVMASTLTAKGADISLRALRAGAADYIPKPSSTRELTGADAFKRELTEKVKALGAAARRSGSRREGPATARPAAAPGAAVQPTSGYTLPSPVRAKPETGPLTVRPLPAEGRPDVIAIGSSTGGPQALFEVLGHLRGATQPILITQHMPATFTTILADHITRQCGIQCAEAKDGEPIVGGRAYVAPGDFHFLVANRNGVPTVQLTKDAPENFCRPAVDPMLRSIVRQWGRRVLSVILTGMGHDGQKGCEQVVQAGGVVIGQDEATSVVWGMPGAVATAGLCSAILPLKEIGPFIQKIAARRAA</sequence>
<evidence type="ECO:0000256" key="8">
    <source>
        <dbReference type="SAM" id="MobiDB-lite"/>
    </source>
</evidence>
<gene>
    <name evidence="5" type="primary">cheB</name>
    <name evidence="11" type="ORF">ACFQPS_08760</name>
</gene>
<comment type="caution">
    <text evidence="11">The sequence shown here is derived from an EMBL/GenBank/DDBJ whole genome shotgun (WGS) entry which is preliminary data.</text>
</comment>
<proteinExistence type="inferred from homology"/>
<dbReference type="InterPro" id="IPR035909">
    <property type="entry name" value="CheB_C"/>
</dbReference>
<dbReference type="CDD" id="cd16432">
    <property type="entry name" value="CheB_Rec"/>
    <property type="match status" value="1"/>
</dbReference>
<dbReference type="HAMAP" id="MF_00099">
    <property type="entry name" value="CheB_chemtxs"/>
    <property type="match status" value="1"/>
</dbReference>
<dbReference type="PANTHER" id="PTHR42872:SF3">
    <property type="entry name" value="PROTEIN-GLUTAMATE METHYLESTERASE_PROTEIN-GLUTAMINE GLUTAMINASE 1"/>
    <property type="match status" value="1"/>
</dbReference>
<dbReference type="CDD" id="cd17541">
    <property type="entry name" value="REC_CheB-like"/>
    <property type="match status" value="1"/>
</dbReference>
<dbReference type="Pfam" id="PF00072">
    <property type="entry name" value="Response_reg"/>
    <property type="match status" value="1"/>
</dbReference>
<comment type="function">
    <text evidence="5">Involved in chemotaxis. Part of a chemotaxis signal transduction system that modulates chemotaxis in response to various stimuli. Catalyzes the demethylation of specific methylglutamate residues introduced into the chemoreceptors (methyl-accepting chemotaxis proteins or MCP) by CheR. Also mediates the irreversible deamidation of specific glutamine residues to glutamic acid.</text>
</comment>
<evidence type="ECO:0000256" key="5">
    <source>
        <dbReference type="HAMAP-Rule" id="MF_00099"/>
    </source>
</evidence>
<dbReference type="RefSeq" id="WP_377358207.1">
    <property type="nucleotide sequence ID" value="NZ_JBHTCM010000010.1"/>
</dbReference>
<evidence type="ECO:0000256" key="6">
    <source>
        <dbReference type="PROSITE-ProRule" id="PRU00050"/>
    </source>
</evidence>
<accession>A0ABW2KUY7</accession>
<dbReference type="Pfam" id="PF01339">
    <property type="entry name" value="CheB_methylest"/>
    <property type="match status" value="1"/>
</dbReference>
<feature type="active site" evidence="5 6">
    <location>
        <position position="215"/>
    </location>
</feature>
<feature type="active site" evidence="5 6">
    <location>
        <position position="337"/>
    </location>
</feature>
<comment type="subcellular location">
    <subcellularLocation>
        <location evidence="5">Cytoplasm</location>
    </subcellularLocation>
</comment>
<comment type="catalytic activity">
    <reaction evidence="5">
        <text>L-glutaminyl-[protein] + H2O = L-glutamyl-[protein] + NH4(+)</text>
        <dbReference type="Rhea" id="RHEA:16441"/>
        <dbReference type="Rhea" id="RHEA-COMP:10207"/>
        <dbReference type="Rhea" id="RHEA-COMP:10208"/>
        <dbReference type="ChEBI" id="CHEBI:15377"/>
        <dbReference type="ChEBI" id="CHEBI:28938"/>
        <dbReference type="ChEBI" id="CHEBI:29973"/>
        <dbReference type="ChEBI" id="CHEBI:30011"/>
        <dbReference type="EC" id="3.5.1.44"/>
    </reaction>
</comment>
<keyword evidence="1 5" id="KW-0963">Cytoplasm</keyword>
<feature type="compositionally biased region" description="Low complexity" evidence="8">
    <location>
        <begin position="162"/>
        <end position="174"/>
    </location>
</feature>
<dbReference type="Gene3D" id="3.40.50.180">
    <property type="entry name" value="Methylesterase CheB, C-terminal domain"/>
    <property type="match status" value="1"/>
</dbReference>
<comment type="catalytic activity">
    <reaction evidence="4 5">
        <text>[protein]-L-glutamate 5-O-methyl ester + H2O = L-glutamyl-[protein] + methanol + H(+)</text>
        <dbReference type="Rhea" id="RHEA:23236"/>
        <dbReference type="Rhea" id="RHEA-COMP:10208"/>
        <dbReference type="Rhea" id="RHEA-COMP:10311"/>
        <dbReference type="ChEBI" id="CHEBI:15377"/>
        <dbReference type="ChEBI" id="CHEBI:15378"/>
        <dbReference type="ChEBI" id="CHEBI:17790"/>
        <dbReference type="ChEBI" id="CHEBI:29973"/>
        <dbReference type="ChEBI" id="CHEBI:82795"/>
        <dbReference type="EC" id="3.1.1.61"/>
    </reaction>
</comment>
<feature type="domain" description="Response regulatory" evidence="9">
    <location>
        <begin position="21"/>
        <end position="139"/>
    </location>
</feature>
<feature type="region of interest" description="Disordered" evidence="8">
    <location>
        <begin position="148"/>
        <end position="202"/>
    </location>
</feature>
<feature type="active site" evidence="5 6">
    <location>
        <position position="241"/>
    </location>
</feature>
<dbReference type="SUPFAM" id="SSF52738">
    <property type="entry name" value="Methylesterase CheB, C-terminal domain"/>
    <property type="match status" value="1"/>
</dbReference>
<dbReference type="PIRSF" id="PIRSF000876">
    <property type="entry name" value="RR_chemtxs_CheB"/>
    <property type="match status" value="1"/>
</dbReference>
<dbReference type="PROSITE" id="PS50110">
    <property type="entry name" value="RESPONSE_REGULATORY"/>
    <property type="match status" value="1"/>
</dbReference>
<keyword evidence="5 7" id="KW-0597">Phosphoprotein</keyword>
<evidence type="ECO:0000259" key="9">
    <source>
        <dbReference type="PROSITE" id="PS50110"/>
    </source>
</evidence>
<dbReference type="PANTHER" id="PTHR42872">
    <property type="entry name" value="PROTEIN-GLUTAMATE METHYLESTERASE/PROTEIN-GLUTAMINE GLUTAMINASE"/>
    <property type="match status" value="1"/>
</dbReference>
<dbReference type="EMBL" id="JBHTCM010000010">
    <property type="protein sequence ID" value="MFC7333249.1"/>
    <property type="molecule type" value="Genomic_DNA"/>
</dbReference>
<keyword evidence="2 5" id="KW-0145">Chemotaxis</keyword>
<evidence type="ECO:0000313" key="12">
    <source>
        <dbReference type="Proteomes" id="UP001596456"/>
    </source>
</evidence>
<feature type="modified residue" description="4-aspartylphosphate" evidence="5 7">
    <location>
        <position position="72"/>
    </location>
</feature>
<keyword evidence="12" id="KW-1185">Reference proteome</keyword>
<protein>
    <recommendedName>
        <fullName evidence="5">Protein-glutamate methylesterase/protein-glutamine glutaminase</fullName>
        <ecNumber evidence="5">3.1.1.61</ecNumber>
        <ecNumber evidence="5">3.5.1.44</ecNumber>
    </recommendedName>
</protein>
<keyword evidence="3 5" id="KW-0378">Hydrolase</keyword>